<dbReference type="InterPro" id="IPR050353">
    <property type="entry name" value="PyrK_electron_transfer"/>
</dbReference>
<dbReference type="SUPFAM" id="SSF63380">
    <property type="entry name" value="Riboflavin synthase domain-like"/>
    <property type="match status" value="1"/>
</dbReference>
<keyword evidence="1" id="KW-0479">Metal-binding</keyword>
<dbReference type="SUPFAM" id="SSF52343">
    <property type="entry name" value="Ferredoxin reductase-like, C-terminal NADP-linked domain"/>
    <property type="match status" value="1"/>
</dbReference>
<feature type="domain" description="FAD-binding FR-type" evidence="2">
    <location>
        <begin position="5"/>
        <end position="95"/>
    </location>
</feature>
<dbReference type="InterPro" id="IPR017938">
    <property type="entry name" value="Riboflavin_synthase-like_b-brl"/>
</dbReference>
<comment type="caution">
    <text evidence="3">The sequence shown here is derived from an EMBL/GenBank/DDBJ whole genome shotgun (WGS) entry which is preliminary data.</text>
</comment>
<feature type="binding site" evidence="1">
    <location>
        <position position="215"/>
    </location>
    <ligand>
        <name>[2Fe-2S] cluster</name>
        <dbReference type="ChEBI" id="CHEBI:190135"/>
    </ligand>
</feature>
<dbReference type="Gene3D" id="3.40.50.80">
    <property type="entry name" value="Nucleotide-binding domain of ferredoxin-NADP reductase (FNR) module"/>
    <property type="match status" value="1"/>
</dbReference>
<comment type="cofactor">
    <cofactor evidence="1">
        <name>[2Fe-2S] cluster</name>
        <dbReference type="ChEBI" id="CHEBI:190135"/>
    </cofactor>
    <text evidence="1">Binds 1 [2Fe-2S] cluster per subunit.</text>
</comment>
<keyword evidence="1" id="KW-0411">Iron-sulfur</keyword>
<dbReference type="PIRSF" id="PIRSF006816">
    <property type="entry name" value="Cyc3_hyd_g"/>
    <property type="match status" value="1"/>
</dbReference>
<dbReference type="Proteomes" id="UP000256388">
    <property type="component" value="Unassembled WGS sequence"/>
</dbReference>
<dbReference type="InterPro" id="IPR001433">
    <property type="entry name" value="OxRdtase_FAD/NAD-bd"/>
</dbReference>
<protein>
    <submittedName>
        <fullName evidence="3">Dihydroorotate dehydrogenase electron transfer subunit</fullName>
    </submittedName>
</protein>
<dbReference type="InterPro" id="IPR017927">
    <property type="entry name" value="FAD-bd_FR_type"/>
</dbReference>
<dbReference type="GO" id="GO:0016491">
    <property type="term" value="F:oxidoreductase activity"/>
    <property type="evidence" value="ECO:0007669"/>
    <property type="project" value="InterPro"/>
</dbReference>
<sequence>MSDMQAYQRYFISTSQPKNYRTRSLVLDRPLAEAQPGQFVMIWLPDVGEKPFSIANADPLTAAIAAVGPFSEALCALEPGQPLWVRGPLGQGFELKGKKHLLVGGGYGAAPLYFLAKQARARGEEVCVCLGARNQAELLLAEDFREIGCRVEAATEDGSAGQRGLVLEAVRAALVDFPAQTLYACGPKPMLLALAAFCKDNRLAGQFSWEAMMRCGIGLCGSCEIDEPTCDAVGLPHGWLTCKDGPVSFYQPA</sequence>
<dbReference type="GO" id="GO:0051537">
    <property type="term" value="F:2 iron, 2 sulfur cluster binding"/>
    <property type="evidence" value="ECO:0007669"/>
    <property type="project" value="UniProtKB-KW"/>
</dbReference>
<dbReference type="AlphaFoldDB" id="A0A347ZV34"/>
<organism evidence="3 4">
    <name type="scientific">Pelolinea submarina</name>
    <dbReference type="NCBI Taxonomy" id="913107"/>
    <lineage>
        <taxon>Bacteria</taxon>
        <taxon>Bacillati</taxon>
        <taxon>Chloroflexota</taxon>
        <taxon>Anaerolineae</taxon>
        <taxon>Anaerolineales</taxon>
        <taxon>Anaerolineaceae</taxon>
        <taxon>Pelolinea</taxon>
    </lineage>
</organism>
<dbReference type="Pfam" id="PF10418">
    <property type="entry name" value="DHODB_Fe-S_bind"/>
    <property type="match status" value="1"/>
</dbReference>
<name>A0A347ZV34_9CHLR</name>
<dbReference type="RefSeq" id="WP_116223441.1">
    <property type="nucleotide sequence ID" value="NZ_AP018437.1"/>
</dbReference>
<feature type="binding site" evidence="1">
    <location>
        <position position="223"/>
    </location>
    <ligand>
        <name>[2Fe-2S] cluster</name>
        <dbReference type="ChEBI" id="CHEBI:190135"/>
    </ligand>
</feature>
<dbReference type="InterPro" id="IPR012165">
    <property type="entry name" value="Cyt_c3_hydrogenase_gsu"/>
</dbReference>
<dbReference type="InterPro" id="IPR039261">
    <property type="entry name" value="FNR_nucleotide-bd"/>
</dbReference>
<dbReference type="InterPro" id="IPR019480">
    <property type="entry name" value="Dihydroorotate_DH_Fe-S-bd"/>
</dbReference>
<keyword evidence="1" id="KW-0408">Iron</keyword>
<gene>
    <name evidence="3" type="ORF">DFR64_0102</name>
</gene>
<dbReference type="EMBL" id="QUMS01000001">
    <property type="protein sequence ID" value="REG10249.1"/>
    <property type="molecule type" value="Genomic_DNA"/>
</dbReference>
<evidence type="ECO:0000313" key="3">
    <source>
        <dbReference type="EMBL" id="REG10249.1"/>
    </source>
</evidence>
<keyword evidence="4" id="KW-1185">Reference proteome</keyword>
<dbReference type="GO" id="GO:0050660">
    <property type="term" value="F:flavin adenine dinucleotide binding"/>
    <property type="evidence" value="ECO:0007669"/>
    <property type="project" value="InterPro"/>
</dbReference>
<feature type="binding site" evidence="1">
    <location>
        <position position="220"/>
    </location>
    <ligand>
        <name>[2Fe-2S] cluster</name>
        <dbReference type="ChEBI" id="CHEBI:190135"/>
    </ligand>
</feature>
<dbReference type="PROSITE" id="PS51384">
    <property type="entry name" value="FAD_FR"/>
    <property type="match status" value="1"/>
</dbReference>
<dbReference type="GO" id="GO:0046872">
    <property type="term" value="F:metal ion binding"/>
    <property type="evidence" value="ECO:0007669"/>
    <property type="project" value="UniProtKB-KW"/>
</dbReference>
<reference evidence="3 4" key="1">
    <citation type="submission" date="2018-08" db="EMBL/GenBank/DDBJ databases">
        <title>Genomic Encyclopedia of Type Strains, Phase IV (KMG-IV): sequencing the most valuable type-strain genomes for metagenomic binning, comparative biology and taxonomic classification.</title>
        <authorList>
            <person name="Goeker M."/>
        </authorList>
    </citation>
    <scope>NUCLEOTIDE SEQUENCE [LARGE SCALE GENOMIC DNA]</scope>
    <source>
        <strain evidence="3 4">DSM 23923</strain>
    </source>
</reference>
<dbReference type="PANTHER" id="PTHR43513">
    <property type="entry name" value="DIHYDROOROTATE DEHYDROGENASE B (NAD(+)), ELECTRON TRANSFER SUBUNIT"/>
    <property type="match status" value="1"/>
</dbReference>
<evidence type="ECO:0000256" key="1">
    <source>
        <dbReference type="PIRSR" id="PIRSR006816-2"/>
    </source>
</evidence>
<dbReference type="Pfam" id="PF00175">
    <property type="entry name" value="NAD_binding_1"/>
    <property type="match status" value="1"/>
</dbReference>
<proteinExistence type="predicted"/>
<dbReference type="GO" id="GO:0006221">
    <property type="term" value="P:pyrimidine nucleotide biosynthetic process"/>
    <property type="evidence" value="ECO:0007669"/>
    <property type="project" value="InterPro"/>
</dbReference>
<keyword evidence="1" id="KW-0001">2Fe-2S</keyword>
<dbReference type="OrthoDB" id="9789468at2"/>
<dbReference type="PANTHER" id="PTHR43513:SF3">
    <property type="entry name" value="DIHYDROOROTATE DEHYDROGENASE B (NAD(+)), ELECTRON TRANSFER SUBUNIT-RELATED"/>
    <property type="match status" value="1"/>
</dbReference>
<evidence type="ECO:0000313" key="4">
    <source>
        <dbReference type="Proteomes" id="UP000256388"/>
    </source>
</evidence>
<accession>A0A347ZV34</accession>
<feature type="binding site" evidence="1">
    <location>
        <position position="242"/>
    </location>
    <ligand>
        <name>[2Fe-2S] cluster</name>
        <dbReference type="ChEBI" id="CHEBI:190135"/>
    </ligand>
</feature>
<evidence type="ECO:0000259" key="2">
    <source>
        <dbReference type="PROSITE" id="PS51384"/>
    </source>
</evidence>
<dbReference type="Gene3D" id="2.40.30.10">
    <property type="entry name" value="Translation factors"/>
    <property type="match status" value="1"/>
</dbReference>